<dbReference type="SUPFAM" id="SSF51569">
    <property type="entry name" value="Aldolase"/>
    <property type="match status" value="1"/>
</dbReference>
<dbReference type="CDD" id="cd00502">
    <property type="entry name" value="DHQase_I"/>
    <property type="match status" value="1"/>
</dbReference>
<feature type="active site" description="Proton donor/acceptor" evidence="4">
    <location>
        <position position="112"/>
    </location>
</feature>
<dbReference type="InterPro" id="IPR001381">
    <property type="entry name" value="DHquinase_I"/>
</dbReference>
<dbReference type="PANTHER" id="PTHR43699:SF1">
    <property type="entry name" value="3-DEHYDROQUINATE DEHYDRATASE"/>
    <property type="match status" value="1"/>
</dbReference>
<reference evidence="5 6" key="1">
    <citation type="submission" date="2024-02" db="EMBL/GenBank/DDBJ databases">
        <title>STSV induces naive adaptation in Sulfolobus.</title>
        <authorList>
            <person name="Xiang X."/>
            <person name="Song M."/>
        </authorList>
    </citation>
    <scope>NUCLEOTIDE SEQUENCE [LARGE SCALE GENOMIC DNA]</scope>
    <source>
        <strain evidence="5 6">RT2</strain>
    </source>
</reference>
<gene>
    <name evidence="4" type="primary">aroD</name>
    <name evidence="5" type="ORF">V6M85_11335</name>
</gene>
<organism evidence="5 6">
    <name type="scientific">Sulfolobus tengchongensis</name>
    <dbReference type="NCBI Taxonomy" id="207809"/>
    <lineage>
        <taxon>Archaea</taxon>
        <taxon>Thermoproteota</taxon>
        <taxon>Thermoprotei</taxon>
        <taxon>Sulfolobales</taxon>
        <taxon>Sulfolobaceae</taxon>
        <taxon>Sulfolobus</taxon>
    </lineage>
</organism>
<feature type="binding site" evidence="4">
    <location>
        <position position="195"/>
    </location>
    <ligand>
        <name>3-dehydroquinate</name>
        <dbReference type="ChEBI" id="CHEBI:32364"/>
    </ligand>
</feature>
<feature type="binding site" evidence="4">
    <location>
        <position position="172"/>
    </location>
    <ligand>
        <name>3-dehydroquinate</name>
        <dbReference type="ChEBI" id="CHEBI:32364"/>
    </ligand>
</feature>
<dbReference type="EMBL" id="CP146016">
    <property type="protein sequence ID" value="WWQ60034.1"/>
    <property type="molecule type" value="Genomic_DNA"/>
</dbReference>
<dbReference type="GO" id="GO:0046279">
    <property type="term" value="P:3,4-dihydroxybenzoate biosynthetic process"/>
    <property type="evidence" value="ECO:0007669"/>
    <property type="project" value="UniProtKB-ARBA"/>
</dbReference>
<dbReference type="GO" id="GO:0008652">
    <property type="term" value="P:amino acid biosynthetic process"/>
    <property type="evidence" value="ECO:0007669"/>
    <property type="project" value="UniProtKB-KW"/>
</dbReference>
<comment type="pathway">
    <text evidence="4">Metabolic intermediate biosynthesis; chorismate biosynthesis; chorismate from D-erythrose 4-phosphate and phosphoenolpyruvate: step 3/7.</text>
</comment>
<proteinExistence type="inferred from homology"/>
<evidence type="ECO:0000256" key="3">
    <source>
        <dbReference type="ARBA" id="ARBA00023270"/>
    </source>
</evidence>
<comment type="catalytic activity">
    <reaction evidence="1 4">
        <text>3-dehydroquinate = 3-dehydroshikimate + H2O</text>
        <dbReference type="Rhea" id="RHEA:21096"/>
        <dbReference type="ChEBI" id="CHEBI:15377"/>
        <dbReference type="ChEBI" id="CHEBI:16630"/>
        <dbReference type="ChEBI" id="CHEBI:32364"/>
        <dbReference type="EC" id="4.2.1.10"/>
    </reaction>
</comment>
<dbReference type="PANTHER" id="PTHR43699">
    <property type="entry name" value="3-DEHYDROQUINATE DEHYDRATASE"/>
    <property type="match status" value="1"/>
</dbReference>
<dbReference type="InterPro" id="IPR050146">
    <property type="entry name" value="Type-I_3-dehydroquinase"/>
</dbReference>
<dbReference type="GeneID" id="89337370"/>
<sequence>MRPLVVASFPVKRIEDLRLIENFLDSDLIELRLDYLKDISIISNYYEFLDKYKSKLIITLRDKEEGGINQIRDEIKVKLLKELYDKGFLYDVEASFLKRNDLPYDNKIVSAHYFKYLPSRKEVEEIVREFSEKAYSVKIAIPSLRGYKEILLPLLENEKITIIPMSNNPLERIAVGLLGSKLVYSYAVEPLAQGQIYYKNLIKILNYINDMITSSGVT</sequence>
<keyword evidence="3 4" id="KW-0704">Schiff base</keyword>
<dbReference type="GO" id="GO:0009073">
    <property type="term" value="P:aromatic amino acid family biosynthetic process"/>
    <property type="evidence" value="ECO:0007669"/>
    <property type="project" value="UniProtKB-KW"/>
</dbReference>
<dbReference type="Gene3D" id="3.20.20.70">
    <property type="entry name" value="Aldolase class I"/>
    <property type="match status" value="1"/>
</dbReference>
<comment type="subunit">
    <text evidence="4">Homodimer.</text>
</comment>
<dbReference type="GO" id="GO:0003855">
    <property type="term" value="F:3-dehydroquinate dehydratase activity"/>
    <property type="evidence" value="ECO:0007669"/>
    <property type="project" value="UniProtKB-UniRule"/>
</dbReference>
<keyword evidence="4" id="KW-0057">Aromatic amino acid biosynthesis</keyword>
<feature type="binding site" evidence="4">
    <location>
        <position position="8"/>
    </location>
    <ligand>
        <name>3-dehydroquinate</name>
        <dbReference type="ChEBI" id="CHEBI:32364"/>
    </ligand>
</feature>
<dbReference type="HAMAP" id="MF_00214">
    <property type="entry name" value="AroD"/>
    <property type="match status" value="1"/>
</dbReference>
<dbReference type="Pfam" id="PF01487">
    <property type="entry name" value="DHquinase_I"/>
    <property type="match status" value="1"/>
</dbReference>
<dbReference type="NCBIfam" id="NF010091">
    <property type="entry name" value="PRK13576.1"/>
    <property type="match status" value="1"/>
</dbReference>
<evidence type="ECO:0000313" key="6">
    <source>
        <dbReference type="Proteomes" id="UP001432202"/>
    </source>
</evidence>
<comment type="function">
    <text evidence="4">Involved in the third step of the chorismate pathway, which leads to the biosynthesis of aromatic amino acids. Catalyzes the cis-dehydration of 3-dehydroquinate (DHQ) and introduces the first double bond of the aromatic ring to yield 3-dehydroshikimate.</text>
</comment>
<name>A0AAX4KYR0_9CREN</name>
<dbReference type="GO" id="GO:0009423">
    <property type="term" value="P:chorismate biosynthetic process"/>
    <property type="evidence" value="ECO:0007669"/>
    <property type="project" value="UniProtKB-UniRule"/>
</dbReference>
<keyword evidence="2 4" id="KW-0456">Lyase</keyword>
<evidence type="ECO:0000256" key="4">
    <source>
        <dbReference type="HAMAP-Rule" id="MF_00214"/>
    </source>
</evidence>
<comment type="similarity">
    <text evidence="4">Belongs to the type-I 3-dehydroquinase family.</text>
</comment>
<feature type="binding site" evidence="4">
    <location>
        <begin position="30"/>
        <end position="32"/>
    </location>
    <ligand>
        <name>3-dehydroquinate</name>
        <dbReference type="ChEBI" id="CHEBI:32364"/>
    </ligand>
</feature>
<dbReference type="EC" id="4.2.1.10" evidence="4"/>
<protein>
    <recommendedName>
        <fullName evidence="4">3-dehydroquinate dehydratase</fullName>
        <shortName evidence="4">3-dehydroquinase</shortName>
        <ecNumber evidence="4">4.2.1.10</ecNumber>
    </recommendedName>
    <alternativeName>
        <fullName evidence="4">Type I DHQase</fullName>
    </alternativeName>
    <alternativeName>
        <fullName evidence="4">Type I dehydroquinase</fullName>
        <shortName evidence="4">DHQ1</shortName>
    </alternativeName>
</protein>
<evidence type="ECO:0000256" key="1">
    <source>
        <dbReference type="ARBA" id="ARBA00001864"/>
    </source>
</evidence>
<accession>A0AAX4KYR0</accession>
<evidence type="ECO:0000256" key="2">
    <source>
        <dbReference type="ARBA" id="ARBA00023239"/>
    </source>
</evidence>
<dbReference type="InterPro" id="IPR013785">
    <property type="entry name" value="Aldolase_TIM"/>
</dbReference>
<comment type="caution">
    <text evidence="4">Lacks conserved residue(s) required for the propagation of feature annotation.</text>
</comment>
<evidence type="ECO:0000313" key="5">
    <source>
        <dbReference type="EMBL" id="WWQ60034.1"/>
    </source>
</evidence>
<feature type="binding site" evidence="4">
    <location>
        <position position="61"/>
    </location>
    <ligand>
        <name>3-dehydroquinate</name>
        <dbReference type="ChEBI" id="CHEBI:32364"/>
    </ligand>
</feature>
<feature type="active site" description="Schiff-base intermediate with substrate" evidence="4">
    <location>
        <position position="138"/>
    </location>
</feature>
<dbReference type="AlphaFoldDB" id="A0AAX4KYR0"/>
<keyword evidence="4" id="KW-0028">Amino-acid biosynthesis</keyword>
<dbReference type="RefSeq" id="WP_338600115.1">
    <property type="nucleotide sequence ID" value="NZ_CP146016.1"/>
</dbReference>
<keyword evidence="6" id="KW-1185">Reference proteome</keyword>
<dbReference type="Proteomes" id="UP001432202">
    <property type="component" value="Chromosome"/>
</dbReference>